<proteinExistence type="predicted"/>
<dbReference type="Pfam" id="PF00037">
    <property type="entry name" value="Fer4"/>
    <property type="match status" value="1"/>
</dbReference>
<keyword evidence="2" id="KW-0479">Metal-binding</keyword>
<accession>A0ABP8V0W1</accession>
<feature type="domain" description="4Fe-4S ferredoxin-type" evidence="5">
    <location>
        <begin position="75"/>
        <end position="106"/>
    </location>
</feature>
<dbReference type="RefSeq" id="WP_345194855.1">
    <property type="nucleotide sequence ID" value="NZ_BAABFL010000120.1"/>
</dbReference>
<dbReference type="InterPro" id="IPR017896">
    <property type="entry name" value="4Fe4S_Fe-S-bd"/>
</dbReference>
<organism evidence="6 7">
    <name type="scientific">Kistimonas scapharcae</name>
    <dbReference type="NCBI Taxonomy" id="1036133"/>
    <lineage>
        <taxon>Bacteria</taxon>
        <taxon>Pseudomonadati</taxon>
        <taxon>Pseudomonadota</taxon>
        <taxon>Gammaproteobacteria</taxon>
        <taxon>Oceanospirillales</taxon>
        <taxon>Endozoicomonadaceae</taxon>
        <taxon>Kistimonas</taxon>
    </lineage>
</organism>
<evidence type="ECO:0000313" key="6">
    <source>
        <dbReference type="EMBL" id="GAA4649094.1"/>
    </source>
</evidence>
<keyword evidence="4" id="KW-0411">Iron-sulfur</keyword>
<evidence type="ECO:0000259" key="5">
    <source>
        <dbReference type="PROSITE" id="PS51379"/>
    </source>
</evidence>
<dbReference type="Pfam" id="PF12838">
    <property type="entry name" value="Fer4_7"/>
    <property type="match status" value="1"/>
</dbReference>
<dbReference type="SUPFAM" id="SSF54862">
    <property type="entry name" value="4Fe-4S ferredoxins"/>
    <property type="match status" value="1"/>
</dbReference>
<dbReference type="Proteomes" id="UP001500604">
    <property type="component" value="Unassembled WGS sequence"/>
</dbReference>
<dbReference type="PANTHER" id="PTHR24960">
    <property type="entry name" value="PHOTOSYSTEM I IRON-SULFUR CENTER-RELATED"/>
    <property type="match status" value="1"/>
</dbReference>
<evidence type="ECO:0000313" key="7">
    <source>
        <dbReference type="Proteomes" id="UP001500604"/>
    </source>
</evidence>
<protein>
    <submittedName>
        <fullName evidence="6">Ferredoxin-type protein NapF</fullName>
    </submittedName>
</protein>
<evidence type="ECO:0000256" key="4">
    <source>
        <dbReference type="ARBA" id="ARBA00023014"/>
    </source>
</evidence>
<reference evidence="7" key="1">
    <citation type="journal article" date="2019" name="Int. J. Syst. Evol. Microbiol.">
        <title>The Global Catalogue of Microorganisms (GCM) 10K type strain sequencing project: providing services to taxonomists for standard genome sequencing and annotation.</title>
        <authorList>
            <consortium name="The Broad Institute Genomics Platform"/>
            <consortium name="The Broad Institute Genome Sequencing Center for Infectious Disease"/>
            <person name="Wu L."/>
            <person name="Ma J."/>
        </authorList>
    </citation>
    <scope>NUCLEOTIDE SEQUENCE [LARGE SCALE GENOMIC DNA]</scope>
    <source>
        <strain evidence="7">JCM 17805</strain>
    </source>
</reference>
<feature type="domain" description="4Fe-4S ferredoxin-type" evidence="5">
    <location>
        <begin position="146"/>
        <end position="175"/>
    </location>
</feature>
<evidence type="ECO:0000256" key="2">
    <source>
        <dbReference type="ARBA" id="ARBA00022723"/>
    </source>
</evidence>
<dbReference type="InterPro" id="IPR017900">
    <property type="entry name" value="4Fe4S_Fe_S_CS"/>
</dbReference>
<gene>
    <name evidence="6" type="ORF">GCM10023116_13680</name>
</gene>
<evidence type="ECO:0000256" key="1">
    <source>
        <dbReference type="ARBA" id="ARBA00022485"/>
    </source>
</evidence>
<dbReference type="InterPro" id="IPR050157">
    <property type="entry name" value="PSI_iron-sulfur_center"/>
</dbReference>
<dbReference type="PROSITE" id="PS51379">
    <property type="entry name" value="4FE4S_FER_2"/>
    <property type="match status" value="3"/>
</dbReference>
<feature type="domain" description="4Fe-4S ferredoxin-type" evidence="5">
    <location>
        <begin position="38"/>
        <end position="68"/>
    </location>
</feature>
<dbReference type="PANTHER" id="PTHR24960:SF79">
    <property type="entry name" value="PHOTOSYSTEM I IRON-SULFUR CENTER"/>
    <property type="match status" value="1"/>
</dbReference>
<sequence>MSQDELVSPARRAFFRRFAPKEETVEIPESDYPRPPWARDNREFLALCDNCHKCIDACPERIIQTSDETHTALQEKPVLNMEHGYCTFCTKCVEACPTGALDDQQGTTSLPLRPTLTARCQAELGMACNICEEACSKGAITADGLSAPVIQTDRCNGCGVCAFNCFFKALSMQRVQHG</sequence>
<dbReference type="PROSITE" id="PS00198">
    <property type="entry name" value="4FE4S_FER_1"/>
    <property type="match status" value="1"/>
</dbReference>
<name>A0ABP8V0W1_9GAMM</name>
<keyword evidence="7" id="KW-1185">Reference proteome</keyword>
<keyword evidence="3" id="KW-0408">Iron</keyword>
<evidence type="ECO:0000256" key="3">
    <source>
        <dbReference type="ARBA" id="ARBA00023004"/>
    </source>
</evidence>
<dbReference type="EMBL" id="BAABFL010000120">
    <property type="protein sequence ID" value="GAA4649094.1"/>
    <property type="molecule type" value="Genomic_DNA"/>
</dbReference>
<dbReference type="Gene3D" id="3.30.70.20">
    <property type="match status" value="2"/>
</dbReference>
<keyword evidence="1" id="KW-0004">4Fe-4S</keyword>
<comment type="caution">
    <text evidence="6">The sequence shown here is derived from an EMBL/GenBank/DDBJ whole genome shotgun (WGS) entry which is preliminary data.</text>
</comment>